<evidence type="ECO:0000313" key="2">
    <source>
        <dbReference type="Proteomes" id="UP000236333"/>
    </source>
</evidence>
<accession>A0A2J7ZGY9</accession>
<proteinExistence type="predicted"/>
<keyword evidence="2" id="KW-1185">Reference proteome</keyword>
<protein>
    <submittedName>
        <fullName evidence="1">Uncharacterized protein</fullName>
    </submittedName>
</protein>
<name>A0A2J7ZGY9_9CHLO</name>
<sequence length="73" mass="8016">MYTQVDLDNAFKNGKAEGLQLSLIAITQAVDLLRKNKRWDAACALQSTSDEIMALLLQMAYQQQEIGGEVVSG</sequence>
<dbReference type="Proteomes" id="UP000236333">
    <property type="component" value="Unassembled WGS sequence"/>
</dbReference>
<evidence type="ECO:0000313" key="1">
    <source>
        <dbReference type="EMBL" id="PNG99545.1"/>
    </source>
</evidence>
<dbReference type="AlphaFoldDB" id="A0A2J7ZGY9"/>
<reference evidence="1 2" key="1">
    <citation type="journal article" date="2017" name="Mol. Biol. Evol.">
        <title>The 4-celled Tetrabaena socialis nuclear genome reveals the essential components for genetic control of cell number at the origin of multicellularity in the volvocine lineage.</title>
        <authorList>
            <person name="Featherston J."/>
            <person name="Arakaki Y."/>
            <person name="Hanschen E.R."/>
            <person name="Ferris P.J."/>
            <person name="Michod R.E."/>
            <person name="Olson B.J.S.C."/>
            <person name="Nozaki H."/>
            <person name="Durand P.M."/>
        </authorList>
    </citation>
    <scope>NUCLEOTIDE SEQUENCE [LARGE SCALE GENOMIC DNA]</scope>
    <source>
        <strain evidence="1 2">NIES-571</strain>
    </source>
</reference>
<dbReference type="EMBL" id="PGGS01002641">
    <property type="protein sequence ID" value="PNG99545.1"/>
    <property type="molecule type" value="Genomic_DNA"/>
</dbReference>
<comment type="caution">
    <text evidence="1">The sequence shown here is derived from an EMBL/GenBank/DDBJ whole genome shotgun (WGS) entry which is preliminary data.</text>
</comment>
<organism evidence="1 2">
    <name type="scientific">Tetrabaena socialis</name>
    <dbReference type="NCBI Taxonomy" id="47790"/>
    <lineage>
        <taxon>Eukaryota</taxon>
        <taxon>Viridiplantae</taxon>
        <taxon>Chlorophyta</taxon>
        <taxon>core chlorophytes</taxon>
        <taxon>Chlorophyceae</taxon>
        <taxon>CS clade</taxon>
        <taxon>Chlamydomonadales</taxon>
        <taxon>Tetrabaenaceae</taxon>
        <taxon>Tetrabaena</taxon>
    </lineage>
</organism>
<gene>
    <name evidence="1" type="ORF">TSOC_014673</name>
</gene>